<protein>
    <submittedName>
        <fullName evidence="1">Tryptophan synthase subunit beta</fullName>
    </submittedName>
</protein>
<accession>A0A4P8QQC0</accession>
<proteinExistence type="predicted"/>
<sequence length="114" mass="12816">MFYVQRDSDGQLLKVDESPFTGMNGELPDDSVEALVWFKNHDVAIASLQQLRQSDLEMVRVLEDLIQVLMQKGLINITDFPPAAQLKLISRTQAREALNGDLNKLIGDEEDGMI</sequence>
<organism evidence="1 2">
    <name type="scientific">Brenneria rubrifaciens</name>
    <dbReference type="NCBI Taxonomy" id="55213"/>
    <lineage>
        <taxon>Bacteria</taxon>
        <taxon>Pseudomonadati</taxon>
        <taxon>Pseudomonadota</taxon>
        <taxon>Gammaproteobacteria</taxon>
        <taxon>Enterobacterales</taxon>
        <taxon>Pectobacteriaceae</taxon>
        <taxon>Brenneria</taxon>
    </lineage>
</organism>
<dbReference type="RefSeq" id="WP_137714369.1">
    <property type="nucleotide sequence ID" value="NZ_CP034035.1"/>
</dbReference>
<reference evidence="1 2" key="1">
    <citation type="submission" date="2018-11" db="EMBL/GenBank/DDBJ databases">
        <title>Genome sequences of Brenneria nigrifluens and Brenneria rubrifaciens.</title>
        <authorList>
            <person name="Poret-Peterson A.T."/>
            <person name="McClean A.E."/>
            <person name="Kluepfel D.A."/>
        </authorList>
    </citation>
    <scope>NUCLEOTIDE SEQUENCE [LARGE SCALE GENOMIC DNA]</scope>
    <source>
        <strain evidence="1 2">6D370</strain>
    </source>
</reference>
<keyword evidence="2" id="KW-1185">Reference proteome</keyword>
<dbReference type="Proteomes" id="UP000299580">
    <property type="component" value="Chromosome"/>
</dbReference>
<dbReference type="KEGG" id="brb:EH207_12990"/>
<evidence type="ECO:0000313" key="2">
    <source>
        <dbReference type="Proteomes" id="UP000299580"/>
    </source>
</evidence>
<dbReference type="OrthoDB" id="5703571at2"/>
<dbReference type="AlphaFoldDB" id="A0A4P8QQC0"/>
<dbReference type="EMBL" id="CP034035">
    <property type="protein sequence ID" value="QCR09362.1"/>
    <property type="molecule type" value="Genomic_DNA"/>
</dbReference>
<name>A0A4P8QQC0_9GAMM</name>
<evidence type="ECO:0000313" key="1">
    <source>
        <dbReference type="EMBL" id="QCR09362.1"/>
    </source>
</evidence>
<gene>
    <name evidence="1" type="ORF">EH207_12990</name>
</gene>